<comment type="caution">
    <text evidence="1">The sequence shown here is derived from an EMBL/GenBank/DDBJ whole genome shotgun (WGS) entry which is preliminary data.</text>
</comment>
<reference evidence="1" key="1">
    <citation type="submission" date="2023-11" db="EMBL/GenBank/DDBJ databases">
        <authorList>
            <person name="Poullet M."/>
        </authorList>
    </citation>
    <scope>NUCLEOTIDE SEQUENCE</scope>
    <source>
        <strain evidence="1">E1834</strain>
    </source>
</reference>
<dbReference type="EMBL" id="CAVMJV010000138">
    <property type="protein sequence ID" value="CAK5111038.1"/>
    <property type="molecule type" value="Genomic_DNA"/>
</dbReference>
<evidence type="ECO:0000313" key="2">
    <source>
        <dbReference type="Proteomes" id="UP001497535"/>
    </source>
</evidence>
<proteinExistence type="predicted"/>
<name>A0ACB1AXS8_MELEN</name>
<evidence type="ECO:0000313" key="1">
    <source>
        <dbReference type="EMBL" id="CAK5111038.1"/>
    </source>
</evidence>
<protein>
    <submittedName>
        <fullName evidence="1">Uncharacterized protein</fullName>
    </submittedName>
</protein>
<gene>
    <name evidence="1" type="ORF">MENTE1834_LOCUS44575</name>
</gene>
<accession>A0ACB1AXS8</accession>
<sequence>MLVYSDKEKEKMPKGKFNMIRIPVDKRHYDESQPIGKRMFKYRINLEYRYFGIYEGILG</sequence>
<organism evidence="1 2">
    <name type="scientific">Meloidogyne enterolobii</name>
    <name type="common">Root-knot nematode worm</name>
    <name type="synonym">Meloidogyne mayaguensis</name>
    <dbReference type="NCBI Taxonomy" id="390850"/>
    <lineage>
        <taxon>Eukaryota</taxon>
        <taxon>Metazoa</taxon>
        <taxon>Ecdysozoa</taxon>
        <taxon>Nematoda</taxon>
        <taxon>Chromadorea</taxon>
        <taxon>Rhabditida</taxon>
        <taxon>Tylenchina</taxon>
        <taxon>Tylenchomorpha</taxon>
        <taxon>Tylenchoidea</taxon>
        <taxon>Meloidogynidae</taxon>
        <taxon>Meloidogyninae</taxon>
        <taxon>Meloidogyne</taxon>
    </lineage>
</organism>
<keyword evidence="2" id="KW-1185">Reference proteome</keyword>
<dbReference type="Proteomes" id="UP001497535">
    <property type="component" value="Unassembled WGS sequence"/>
</dbReference>